<dbReference type="SUPFAM" id="SSF54782">
    <property type="entry name" value="Porphobilinogen deaminase (hydroxymethylbilane synthase), C-terminal domain"/>
    <property type="match status" value="1"/>
</dbReference>
<dbReference type="Pfam" id="PF01379">
    <property type="entry name" value="Porphobil_deam"/>
    <property type="match status" value="1"/>
</dbReference>
<dbReference type="Gene3D" id="3.40.190.10">
    <property type="entry name" value="Periplasmic binding protein-like II"/>
    <property type="match status" value="2"/>
</dbReference>
<dbReference type="OrthoDB" id="9810298at2"/>
<dbReference type="HOGENOM" id="CLU_019704_1_0_7"/>
<evidence type="ECO:0000256" key="8">
    <source>
        <dbReference type="NCBIfam" id="TIGR00212"/>
    </source>
</evidence>
<dbReference type="KEGG" id="hmr:Hipma_0009"/>
<dbReference type="RefSeq" id="WP_013681037.1">
    <property type="nucleotide sequence ID" value="NC_015318.1"/>
</dbReference>
<keyword evidence="5 11" id="KW-0808">Transferase</keyword>
<dbReference type="EMBL" id="CP002606">
    <property type="protein sequence ID" value="AEA32992.1"/>
    <property type="molecule type" value="Genomic_DNA"/>
</dbReference>
<dbReference type="Gene3D" id="3.30.160.40">
    <property type="entry name" value="Porphobilinogen deaminase, C-terminal domain"/>
    <property type="match status" value="1"/>
</dbReference>
<dbReference type="PANTHER" id="PTHR11557">
    <property type="entry name" value="PORPHOBILINOGEN DEAMINASE"/>
    <property type="match status" value="1"/>
</dbReference>
<keyword evidence="6" id="KW-0627">Porphyrin biosynthesis</keyword>
<comment type="subunit">
    <text evidence="4">Monomer.</text>
</comment>
<dbReference type="InterPro" id="IPR036803">
    <property type="entry name" value="Porphobilinogen_deaminase_C_sf"/>
</dbReference>
<name>F2LWE6_HIPMA</name>
<dbReference type="FunCoup" id="F2LWE6">
    <property type="interactions" value="426"/>
</dbReference>
<dbReference type="InterPro" id="IPR000860">
    <property type="entry name" value="HemC"/>
</dbReference>
<dbReference type="PIRSF" id="PIRSF001438">
    <property type="entry name" value="4pyrrol_synth_OHMeBilane_synth"/>
    <property type="match status" value="1"/>
</dbReference>
<protein>
    <recommendedName>
        <fullName evidence="8">Hydroxymethylbilane synthase</fullName>
        <ecNumber evidence="8">2.5.1.61</ecNumber>
    </recommendedName>
</protein>
<dbReference type="PANTHER" id="PTHR11557:SF0">
    <property type="entry name" value="PORPHOBILINOGEN DEAMINASE"/>
    <property type="match status" value="1"/>
</dbReference>
<proteinExistence type="inferred from homology"/>
<evidence type="ECO:0000256" key="5">
    <source>
        <dbReference type="ARBA" id="ARBA00022679"/>
    </source>
</evidence>
<dbReference type="STRING" id="760142.Hipma_0009"/>
<evidence type="ECO:0000256" key="4">
    <source>
        <dbReference type="ARBA" id="ARBA00011245"/>
    </source>
</evidence>
<dbReference type="Pfam" id="PF03900">
    <property type="entry name" value="Porphobil_deamC"/>
    <property type="match status" value="1"/>
</dbReference>
<evidence type="ECO:0000313" key="12">
    <source>
        <dbReference type="Proteomes" id="UP000008139"/>
    </source>
</evidence>
<accession>F2LWE6</accession>
<dbReference type="PRINTS" id="PR00151">
    <property type="entry name" value="PORPHBDMNASE"/>
</dbReference>
<comment type="catalytic activity">
    <reaction evidence="7">
        <text>4 porphobilinogen + H2O = hydroxymethylbilane + 4 NH4(+)</text>
        <dbReference type="Rhea" id="RHEA:13185"/>
        <dbReference type="ChEBI" id="CHEBI:15377"/>
        <dbReference type="ChEBI" id="CHEBI:28938"/>
        <dbReference type="ChEBI" id="CHEBI:57845"/>
        <dbReference type="ChEBI" id="CHEBI:58126"/>
        <dbReference type="EC" id="2.5.1.61"/>
    </reaction>
</comment>
<comment type="similarity">
    <text evidence="3">Belongs to the HMBS family.</text>
</comment>
<dbReference type="InParanoid" id="F2LWE6"/>
<dbReference type="InterPro" id="IPR022417">
    <property type="entry name" value="Porphobilin_deaminase_N"/>
</dbReference>
<evidence type="ECO:0000313" key="11">
    <source>
        <dbReference type="EMBL" id="AEA32992.1"/>
    </source>
</evidence>
<sequence>MLLLRKQLKIGTRGSKLALWQAEFAKKRLEDKGFECEIVPIKTSGDKTDKPLYQLGGKGLFIKEIEKALLDKTIDIAVHSLKDMSVFEDERFDFIVFERDYWEDIFVSFEGNFLEIKKNARVGTSSLRRRAELLQYRDDFEFVDLRGNLDTRLKKLRDGEVDAIVVSKSGLKRLGLYDEAYMYDLRFATPAAGQGVIAVEFLSDFEFRDELKQLEDEKTRICIDSERAFVRQFNASCNYPIGALARFEQDEFFMQITYGFVDNLRRVIKYSRRDISPLFVFSDVVEYVKKKVKDYENRG</sequence>
<dbReference type="GO" id="GO:0004418">
    <property type="term" value="F:hydroxymethylbilane synthase activity"/>
    <property type="evidence" value="ECO:0007669"/>
    <property type="project" value="UniProtKB-UniRule"/>
</dbReference>
<keyword evidence="12" id="KW-1185">Reference proteome</keyword>
<dbReference type="EC" id="2.5.1.61" evidence="8"/>
<dbReference type="InterPro" id="IPR022418">
    <property type="entry name" value="Porphobilinogen_deaminase_C"/>
</dbReference>
<reference evidence="12" key="2">
    <citation type="submission" date="2011-03" db="EMBL/GenBank/DDBJ databases">
        <title>The complete genome of Hippea maritima DSM 10411.</title>
        <authorList>
            <consortium name="US DOE Joint Genome Institute (JGI-PGF)"/>
            <person name="Lucas S."/>
            <person name="Copeland A."/>
            <person name="Lapidus A."/>
            <person name="Bruce D."/>
            <person name="Goodwin L."/>
            <person name="Pitluck S."/>
            <person name="Peters L."/>
            <person name="Kyrpides N."/>
            <person name="Mavromatis K."/>
            <person name="Pagani I."/>
            <person name="Ivanova N."/>
            <person name="Mikhailova N."/>
            <person name="Lu M."/>
            <person name="Detter J.C."/>
            <person name="Tapia R."/>
            <person name="Han C."/>
            <person name="Land M."/>
            <person name="Hauser L."/>
            <person name="Markowitz V."/>
            <person name="Cheng J.-F."/>
            <person name="Hugenholtz P."/>
            <person name="Woyke T."/>
            <person name="Wu D."/>
            <person name="Spring S."/>
            <person name="Schroeder M."/>
            <person name="Brambilla E."/>
            <person name="Klenk H.-P."/>
            <person name="Eisen J.A."/>
        </authorList>
    </citation>
    <scope>NUCLEOTIDE SEQUENCE [LARGE SCALE GENOMIC DNA]</scope>
    <source>
        <strain evidence="12">ATCC 700847 / DSM 10411 / MH2</strain>
    </source>
</reference>
<dbReference type="SUPFAM" id="SSF53850">
    <property type="entry name" value="Periplasmic binding protein-like II"/>
    <property type="match status" value="1"/>
</dbReference>
<reference evidence="11 12" key="1">
    <citation type="journal article" date="2011" name="Stand. Genomic Sci.">
        <title>Complete genome sequence of the thermophilic sulfur-reducer Hippea maritima type strain (MH(2)).</title>
        <authorList>
            <person name="Huntemann M."/>
            <person name="Lu M."/>
            <person name="Nolan M."/>
            <person name="Lapidus A."/>
            <person name="Lucas S."/>
            <person name="Hammon N."/>
            <person name="Deshpande S."/>
            <person name="Cheng J.F."/>
            <person name="Tapia R."/>
            <person name="Han C."/>
            <person name="Goodwin L."/>
            <person name="Pitluck S."/>
            <person name="Liolios K."/>
            <person name="Pagani I."/>
            <person name="Ivanova N."/>
            <person name="Ovchinikova G."/>
            <person name="Pati A."/>
            <person name="Chen A."/>
            <person name="Palaniappan K."/>
            <person name="Land M."/>
            <person name="Hauser L."/>
            <person name="Jeffries C.D."/>
            <person name="Detter J.C."/>
            <person name="Brambilla E.M."/>
            <person name="Rohde M."/>
            <person name="Spring S."/>
            <person name="Goker M."/>
            <person name="Woyke T."/>
            <person name="Bristow J."/>
            <person name="Eisen J.A."/>
            <person name="Markowitz V."/>
            <person name="Hugenholtz P."/>
            <person name="Kyrpides N.C."/>
            <person name="Klenk H.P."/>
            <person name="Mavromatis K."/>
        </authorList>
    </citation>
    <scope>NUCLEOTIDE SEQUENCE [LARGE SCALE GENOMIC DNA]</scope>
    <source>
        <strain evidence="12">ATCC 700847 / DSM 10411 / MH2</strain>
    </source>
</reference>
<evidence type="ECO:0000259" key="10">
    <source>
        <dbReference type="Pfam" id="PF03900"/>
    </source>
</evidence>
<dbReference type="UniPathway" id="UPA00251">
    <property type="reaction ID" value="UER00319"/>
</dbReference>
<comment type="function">
    <text evidence="1">Tetrapolymerization of the monopyrrole PBG into the hydroxymethylbilane pre-uroporphyrinogen in several discrete steps.</text>
</comment>
<gene>
    <name evidence="11" type="ordered locus">Hipma_0009</name>
</gene>
<dbReference type="GO" id="GO:0005737">
    <property type="term" value="C:cytoplasm"/>
    <property type="evidence" value="ECO:0007669"/>
    <property type="project" value="UniProtKB-UniRule"/>
</dbReference>
<feature type="domain" description="Porphobilinogen deaminase C-terminal" evidence="10">
    <location>
        <begin position="221"/>
        <end position="273"/>
    </location>
</feature>
<dbReference type="NCBIfam" id="TIGR00212">
    <property type="entry name" value="hemC"/>
    <property type="match status" value="1"/>
</dbReference>
<evidence type="ECO:0000259" key="9">
    <source>
        <dbReference type="Pfam" id="PF01379"/>
    </source>
</evidence>
<evidence type="ECO:0000256" key="6">
    <source>
        <dbReference type="ARBA" id="ARBA00023244"/>
    </source>
</evidence>
<organism evidence="11 12">
    <name type="scientific">Hippea maritima (strain ATCC 700847 / DSM 10411 / MH2)</name>
    <dbReference type="NCBI Taxonomy" id="760142"/>
    <lineage>
        <taxon>Bacteria</taxon>
        <taxon>Pseudomonadati</taxon>
        <taxon>Campylobacterota</taxon>
        <taxon>Desulfurellia</taxon>
        <taxon>Desulfurellales</taxon>
        <taxon>Hippeaceae</taxon>
        <taxon>Hippea</taxon>
    </lineage>
</organism>
<feature type="domain" description="Porphobilinogen deaminase N-terminal" evidence="9">
    <location>
        <begin position="8"/>
        <end position="204"/>
    </location>
</feature>
<dbReference type="GO" id="GO:0006782">
    <property type="term" value="P:protoporphyrinogen IX biosynthetic process"/>
    <property type="evidence" value="ECO:0007669"/>
    <property type="project" value="UniProtKB-UniPathway"/>
</dbReference>
<evidence type="ECO:0000256" key="3">
    <source>
        <dbReference type="ARBA" id="ARBA00005638"/>
    </source>
</evidence>
<dbReference type="AlphaFoldDB" id="F2LWE6"/>
<evidence type="ECO:0000256" key="1">
    <source>
        <dbReference type="ARBA" id="ARBA00002869"/>
    </source>
</evidence>
<dbReference type="Proteomes" id="UP000008139">
    <property type="component" value="Chromosome"/>
</dbReference>
<evidence type="ECO:0000256" key="2">
    <source>
        <dbReference type="ARBA" id="ARBA00004735"/>
    </source>
</evidence>
<evidence type="ECO:0000256" key="7">
    <source>
        <dbReference type="ARBA" id="ARBA00048169"/>
    </source>
</evidence>
<dbReference type="eggNOG" id="COG0181">
    <property type="taxonomic scope" value="Bacteria"/>
</dbReference>
<comment type="pathway">
    <text evidence="2">Porphyrin-containing compound metabolism; protoporphyrin-IX biosynthesis; coproporphyrinogen-III from 5-aminolevulinate: step 2/4.</text>
</comment>